<accession>A0A0R1MJ36</accession>
<keyword evidence="2" id="KW-1185">Reference proteome</keyword>
<dbReference type="EMBL" id="AZDX01000003">
    <property type="protein sequence ID" value="KRL07926.1"/>
    <property type="molecule type" value="Genomic_DNA"/>
</dbReference>
<dbReference type="PATRIC" id="fig|1423759.3.peg.1048"/>
<name>A0A0R1MJ36_9LACO</name>
<dbReference type="STRING" id="1423759.FC92_GL000993"/>
<dbReference type="Proteomes" id="UP000051448">
    <property type="component" value="Unassembled WGS sequence"/>
</dbReference>
<organism evidence="1 2">
    <name type="scientific">Liquorilactobacillus hordei DSM 19519</name>
    <dbReference type="NCBI Taxonomy" id="1423759"/>
    <lineage>
        <taxon>Bacteria</taxon>
        <taxon>Bacillati</taxon>
        <taxon>Bacillota</taxon>
        <taxon>Bacilli</taxon>
        <taxon>Lactobacillales</taxon>
        <taxon>Lactobacillaceae</taxon>
        <taxon>Liquorilactobacillus</taxon>
    </lineage>
</organism>
<dbReference type="GeneID" id="98309612"/>
<reference evidence="1 2" key="1">
    <citation type="journal article" date="2015" name="Genome Announc.">
        <title>Expanding the biotechnology potential of lactobacilli through comparative genomics of 213 strains and associated genera.</title>
        <authorList>
            <person name="Sun Z."/>
            <person name="Harris H.M."/>
            <person name="McCann A."/>
            <person name="Guo C."/>
            <person name="Argimon S."/>
            <person name="Zhang W."/>
            <person name="Yang X."/>
            <person name="Jeffery I.B."/>
            <person name="Cooney J.C."/>
            <person name="Kagawa T.F."/>
            <person name="Liu W."/>
            <person name="Song Y."/>
            <person name="Salvetti E."/>
            <person name="Wrobel A."/>
            <person name="Rasinkangas P."/>
            <person name="Parkhill J."/>
            <person name="Rea M.C."/>
            <person name="O'Sullivan O."/>
            <person name="Ritari J."/>
            <person name="Douillard F.P."/>
            <person name="Paul Ross R."/>
            <person name="Yang R."/>
            <person name="Briner A.E."/>
            <person name="Felis G.E."/>
            <person name="de Vos W.M."/>
            <person name="Barrangou R."/>
            <person name="Klaenhammer T.R."/>
            <person name="Caufield P.W."/>
            <person name="Cui Y."/>
            <person name="Zhang H."/>
            <person name="O'Toole P.W."/>
        </authorList>
    </citation>
    <scope>NUCLEOTIDE SEQUENCE [LARGE SCALE GENOMIC DNA]</scope>
    <source>
        <strain evidence="1 2">DSM 19519</strain>
    </source>
</reference>
<gene>
    <name evidence="1" type="ORF">FC92_GL000993</name>
</gene>
<sequence>MSDINYTALMLGKDLKYNEKITIHVPTINEITNMSDKEFNNLIKPFSITTREIFSGSPEIVDEMEERYPSLWDLASDKGGNEQIGNLLYGKNVTLRDMFISAFSYWTLSDKKDFSFLSNNKMINKKLEWIVDSTEYENFAKYIRLITLAEKNEDLIAPKNMSKNQMRVWKNIYKGRLRKLQKAEKVEMGDKILILQGSSNSFIPFEEIGKMNYYQFSNLIAVYSEKEISQQNLQIYTSYKFDTKDMKIKNWREKVSLKKTNMR</sequence>
<comment type="caution">
    <text evidence="1">The sequence shown here is derived from an EMBL/GenBank/DDBJ whole genome shotgun (WGS) entry which is preliminary data.</text>
</comment>
<dbReference type="AlphaFoldDB" id="A0A0R1MJ36"/>
<protein>
    <submittedName>
        <fullName evidence="1">Uncharacterized protein</fullName>
    </submittedName>
</protein>
<proteinExistence type="predicted"/>
<dbReference type="OrthoDB" id="1911073at2"/>
<evidence type="ECO:0000313" key="2">
    <source>
        <dbReference type="Proteomes" id="UP000051448"/>
    </source>
</evidence>
<dbReference type="RefSeq" id="WP_057868713.1">
    <property type="nucleotide sequence ID" value="NZ_AZDX01000003.1"/>
</dbReference>
<evidence type="ECO:0000313" key="1">
    <source>
        <dbReference type="EMBL" id="KRL07926.1"/>
    </source>
</evidence>